<evidence type="ECO:0000313" key="1">
    <source>
        <dbReference type="EMBL" id="KAL2559516.1"/>
    </source>
</evidence>
<organism evidence="1 2">
    <name type="scientific">Forsythia ovata</name>
    <dbReference type="NCBI Taxonomy" id="205694"/>
    <lineage>
        <taxon>Eukaryota</taxon>
        <taxon>Viridiplantae</taxon>
        <taxon>Streptophyta</taxon>
        <taxon>Embryophyta</taxon>
        <taxon>Tracheophyta</taxon>
        <taxon>Spermatophyta</taxon>
        <taxon>Magnoliopsida</taxon>
        <taxon>eudicotyledons</taxon>
        <taxon>Gunneridae</taxon>
        <taxon>Pentapetalae</taxon>
        <taxon>asterids</taxon>
        <taxon>lamiids</taxon>
        <taxon>Lamiales</taxon>
        <taxon>Oleaceae</taxon>
        <taxon>Forsythieae</taxon>
        <taxon>Forsythia</taxon>
    </lineage>
</organism>
<keyword evidence="2" id="KW-1185">Reference proteome</keyword>
<name>A0ABD1XC09_9LAMI</name>
<sequence>MSIGSWDGQAPIEHRIWEKKTSNEITASIGGDKYQNDIKDALVKKVSPMSVLGQILKPPSNLLQAACQNPKSKDVDNNYLFQKVVLRVKKQTVLASKATKANNIYRNRQKGS</sequence>
<evidence type="ECO:0000313" key="2">
    <source>
        <dbReference type="Proteomes" id="UP001604277"/>
    </source>
</evidence>
<gene>
    <name evidence="1" type="ORF">Fot_04255</name>
</gene>
<dbReference type="EMBL" id="JBFOLJ010000001">
    <property type="protein sequence ID" value="KAL2559516.1"/>
    <property type="molecule type" value="Genomic_DNA"/>
</dbReference>
<dbReference type="AlphaFoldDB" id="A0ABD1XC09"/>
<accession>A0ABD1XC09</accession>
<reference evidence="2" key="1">
    <citation type="submission" date="2024-07" db="EMBL/GenBank/DDBJ databases">
        <title>Two chromosome-level genome assemblies of Korean endemic species Abeliophyllum distichum and Forsythia ovata (Oleaceae).</title>
        <authorList>
            <person name="Jang H."/>
        </authorList>
    </citation>
    <scope>NUCLEOTIDE SEQUENCE [LARGE SCALE GENOMIC DNA]</scope>
</reference>
<protein>
    <submittedName>
        <fullName evidence="1">Uncharacterized protein</fullName>
    </submittedName>
</protein>
<comment type="caution">
    <text evidence="1">The sequence shown here is derived from an EMBL/GenBank/DDBJ whole genome shotgun (WGS) entry which is preliminary data.</text>
</comment>
<proteinExistence type="predicted"/>
<dbReference type="Proteomes" id="UP001604277">
    <property type="component" value="Unassembled WGS sequence"/>
</dbReference>